<accession>A0A0A9A5N4</accession>
<evidence type="ECO:0000313" key="1">
    <source>
        <dbReference type="EMBL" id="JAD44310.1"/>
    </source>
</evidence>
<sequence>MGERLGLPPTGIITLLPKVVEASRIQQFMTIIIEPFMGKLINKCQNAFIKGRNIMDGVMALHEILHETKVQEEVGVILKLDFEKPMTR</sequence>
<name>A0A0A9A5N4_ARUDO</name>
<organism evidence="1">
    <name type="scientific">Arundo donax</name>
    <name type="common">Giant reed</name>
    <name type="synonym">Donax arundinaceus</name>
    <dbReference type="NCBI Taxonomy" id="35708"/>
    <lineage>
        <taxon>Eukaryota</taxon>
        <taxon>Viridiplantae</taxon>
        <taxon>Streptophyta</taxon>
        <taxon>Embryophyta</taxon>
        <taxon>Tracheophyta</taxon>
        <taxon>Spermatophyta</taxon>
        <taxon>Magnoliopsida</taxon>
        <taxon>Liliopsida</taxon>
        <taxon>Poales</taxon>
        <taxon>Poaceae</taxon>
        <taxon>PACMAD clade</taxon>
        <taxon>Arundinoideae</taxon>
        <taxon>Arundineae</taxon>
        <taxon>Arundo</taxon>
    </lineage>
</organism>
<reference evidence="1" key="2">
    <citation type="journal article" date="2015" name="Data Brief">
        <title>Shoot transcriptome of the giant reed, Arundo donax.</title>
        <authorList>
            <person name="Barrero R.A."/>
            <person name="Guerrero F.D."/>
            <person name="Moolhuijzen P."/>
            <person name="Goolsby J.A."/>
            <person name="Tidwell J."/>
            <person name="Bellgard S.E."/>
            <person name="Bellgard M.I."/>
        </authorList>
    </citation>
    <scope>NUCLEOTIDE SEQUENCE</scope>
    <source>
        <tissue evidence="1">Shoot tissue taken approximately 20 cm above the soil surface</tissue>
    </source>
</reference>
<proteinExistence type="predicted"/>
<reference evidence="1" key="1">
    <citation type="submission" date="2014-09" db="EMBL/GenBank/DDBJ databases">
        <authorList>
            <person name="Magalhaes I.L.F."/>
            <person name="Oliveira U."/>
            <person name="Santos F.R."/>
            <person name="Vidigal T.H.D.A."/>
            <person name="Brescovit A.D."/>
            <person name="Santos A.J."/>
        </authorList>
    </citation>
    <scope>NUCLEOTIDE SEQUENCE</scope>
    <source>
        <tissue evidence="1">Shoot tissue taken approximately 20 cm above the soil surface</tissue>
    </source>
</reference>
<dbReference type="EMBL" id="GBRH01253585">
    <property type="protein sequence ID" value="JAD44310.1"/>
    <property type="molecule type" value="Transcribed_RNA"/>
</dbReference>
<dbReference type="AlphaFoldDB" id="A0A0A9A5N4"/>
<protein>
    <submittedName>
        <fullName evidence="1">Uncharacterized protein</fullName>
    </submittedName>
</protein>